<keyword evidence="2 5" id="KW-0813">Transport</keyword>
<evidence type="ECO:0000256" key="6">
    <source>
        <dbReference type="SAM" id="MobiDB-lite"/>
    </source>
</evidence>
<dbReference type="OrthoDB" id="9795145at2"/>
<dbReference type="Pfam" id="PF02556">
    <property type="entry name" value="SecB"/>
    <property type="match status" value="1"/>
</dbReference>
<accession>W0DSB0</accession>
<dbReference type="EMBL" id="CP007029">
    <property type="protein sequence ID" value="AHE99725.1"/>
    <property type="molecule type" value="Genomic_DNA"/>
</dbReference>
<dbReference type="InterPro" id="IPR035958">
    <property type="entry name" value="SecB-like_sf"/>
</dbReference>
<sequence>MAEENNPSANTNSGTPPPQGQGPEFTIQKLYIKDLSFEAPSAPGIFLKEWKGETNLQLNTKTRTLNEQDGVYEVELGLTVTTKSQDETAYLVEVKQAGVFVARGFSPEQKGHLFGAYCPNILFPFAREVVADMVLKGGFPQVLLQPINFDALYAQHQQEQQAQQNAPAGAPSPAGPASA</sequence>
<dbReference type="NCBIfam" id="TIGR00809">
    <property type="entry name" value="secB"/>
    <property type="match status" value="1"/>
</dbReference>
<proteinExistence type="inferred from homology"/>
<feature type="region of interest" description="Disordered" evidence="6">
    <location>
        <begin position="156"/>
        <end position="179"/>
    </location>
</feature>
<evidence type="ECO:0000256" key="1">
    <source>
        <dbReference type="ARBA" id="ARBA00009990"/>
    </source>
</evidence>
<dbReference type="RefSeq" id="WP_006746675.1">
    <property type="nucleotide sequence ID" value="NZ_CP007029.1"/>
</dbReference>
<organism evidence="7 8">
    <name type="scientific">Thioalkalivibrio paradoxus ARh 1</name>
    <dbReference type="NCBI Taxonomy" id="713585"/>
    <lineage>
        <taxon>Bacteria</taxon>
        <taxon>Pseudomonadati</taxon>
        <taxon>Pseudomonadota</taxon>
        <taxon>Gammaproteobacteria</taxon>
        <taxon>Chromatiales</taxon>
        <taxon>Ectothiorhodospiraceae</taxon>
        <taxon>Thioalkalivibrio</taxon>
    </lineage>
</organism>
<dbReference type="NCBIfam" id="NF004393">
    <property type="entry name" value="PRK05751.1-4"/>
    <property type="match status" value="1"/>
</dbReference>
<dbReference type="PANTHER" id="PTHR36918">
    <property type="match status" value="1"/>
</dbReference>
<dbReference type="GO" id="GO:0005737">
    <property type="term" value="C:cytoplasm"/>
    <property type="evidence" value="ECO:0007669"/>
    <property type="project" value="UniProtKB-SubCell"/>
</dbReference>
<dbReference type="HAMAP" id="MF_00821">
    <property type="entry name" value="SecB"/>
    <property type="match status" value="1"/>
</dbReference>
<keyword evidence="8" id="KW-1185">Reference proteome</keyword>
<evidence type="ECO:0000313" key="8">
    <source>
        <dbReference type="Proteomes" id="UP000005289"/>
    </source>
</evidence>
<dbReference type="Gene3D" id="3.10.420.10">
    <property type="entry name" value="SecB-like"/>
    <property type="match status" value="1"/>
</dbReference>
<dbReference type="GO" id="GO:0051262">
    <property type="term" value="P:protein tetramerization"/>
    <property type="evidence" value="ECO:0007669"/>
    <property type="project" value="InterPro"/>
</dbReference>
<dbReference type="KEGG" id="tti:THITH_17095"/>
<feature type="region of interest" description="Disordered" evidence="6">
    <location>
        <begin position="1"/>
        <end position="24"/>
    </location>
</feature>
<dbReference type="HOGENOM" id="CLU_111574_1_0_6"/>
<evidence type="ECO:0000256" key="2">
    <source>
        <dbReference type="ARBA" id="ARBA00022448"/>
    </source>
</evidence>
<dbReference type="GO" id="GO:0051082">
    <property type="term" value="F:unfolded protein binding"/>
    <property type="evidence" value="ECO:0007669"/>
    <property type="project" value="InterPro"/>
</dbReference>
<evidence type="ECO:0000313" key="7">
    <source>
        <dbReference type="EMBL" id="AHE99725.1"/>
    </source>
</evidence>
<keyword evidence="5" id="KW-0963">Cytoplasm</keyword>
<feature type="compositionally biased region" description="Polar residues" evidence="6">
    <location>
        <begin position="1"/>
        <end position="14"/>
    </location>
</feature>
<dbReference type="AlphaFoldDB" id="W0DSB0"/>
<reference evidence="7 8" key="1">
    <citation type="submission" date="2013-12" db="EMBL/GenBank/DDBJ databases">
        <authorList>
            <consortium name="DOE Joint Genome Institute"/>
            <person name="Muyzer G."/>
            <person name="Huntemann M."/>
            <person name="Han J."/>
            <person name="Chen A."/>
            <person name="Kyrpides N."/>
            <person name="Mavromatis K."/>
            <person name="Markowitz V."/>
            <person name="Palaniappan K."/>
            <person name="Ivanova N."/>
            <person name="Schaumberg A."/>
            <person name="Pati A."/>
            <person name="Liolios K."/>
            <person name="Nordberg H.P."/>
            <person name="Cantor M.N."/>
            <person name="Hua S.X."/>
            <person name="Woyke T."/>
        </authorList>
    </citation>
    <scope>NUCLEOTIDE SEQUENCE [LARGE SCALE GENOMIC DNA]</scope>
    <source>
        <strain evidence="7 8">ARh 1</strain>
    </source>
</reference>
<keyword evidence="4 5" id="KW-0811">Translocation</keyword>
<keyword evidence="5" id="KW-0143">Chaperone</keyword>
<dbReference type="GO" id="GO:0015031">
    <property type="term" value="P:protein transport"/>
    <property type="evidence" value="ECO:0007669"/>
    <property type="project" value="UniProtKB-UniRule"/>
</dbReference>
<evidence type="ECO:0000256" key="3">
    <source>
        <dbReference type="ARBA" id="ARBA00022927"/>
    </source>
</evidence>
<dbReference type="SUPFAM" id="SSF54611">
    <property type="entry name" value="SecB-like"/>
    <property type="match status" value="1"/>
</dbReference>
<gene>
    <name evidence="5" type="primary">secB</name>
    <name evidence="7" type="ORF">THITH_17095</name>
</gene>
<name>W0DSB0_9GAMM</name>
<protein>
    <recommendedName>
        <fullName evidence="5">Protein-export protein SecB</fullName>
    </recommendedName>
</protein>
<evidence type="ECO:0000256" key="5">
    <source>
        <dbReference type="HAMAP-Rule" id="MF_00821"/>
    </source>
</evidence>
<comment type="function">
    <text evidence="5">One of the proteins required for the normal export of preproteins out of the cell cytoplasm. It is a molecular chaperone that binds to a subset of precursor proteins, maintaining them in a translocation-competent state. It also specifically binds to its receptor SecA.</text>
</comment>
<comment type="subunit">
    <text evidence="5">Homotetramer, a dimer of dimers. One homotetramer interacts with 1 SecA dimer.</text>
</comment>
<keyword evidence="3 5" id="KW-0653">Protein transport</keyword>
<evidence type="ECO:0000256" key="4">
    <source>
        <dbReference type="ARBA" id="ARBA00023010"/>
    </source>
</evidence>
<dbReference type="PANTHER" id="PTHR36918:SF1">
    <property type="entry name" value="PROTEIN-EXPORT PROTEIN SECB"/>
    <property type="match status" value="1"/>
</dbReference>
<comment type="subcellular location">
    <subcellularLocation>
        <location evidence="5">Cytoplasm</location>
    </subcellularLocation>
</comment>
<dbReference type="STRING" id="713585.THITH_17095"/>
<dbReference type="Proteomes" id="UP000005289">
    <property type="component" value="Chromosome"/>
</dbReference>
<dbReference type="GO" id="GO:0006457">
    <property type="term" value="P:protein folding"/>
    <property type="evidence" value="ECO:0007669"/>
    <property type="project" value="UniProtKB-UniRule"/>
</dbReference>
<dbReference type="PRINTS" id="PR01594">
    <property type="entry name" value="SECBCHAPRONE"/>
</dbReference>
<dbReference type="InterPro" id="IPR003708">
    <property type="entry name" value="SecB"/>
</dbReference>
<comment type="similarity">
    <text evidence="1 5">Belongs to the SecB family.</text>
</comment>